<comment type="caution">
    <text evidence="2">The sequence shown here is derived from an EMBL/GenBank/DDBJ whole genome shotgun (WGS) entry which is preliminary data.</text>
</comment>
<keyword evidence="3" id="KW-1185">Reference proteome</keyword>
<feature type="transmembrane region" description="Helical" evidence="1">
    <location>
        <begin position="12"/>
        <end position="36"/>
    </location>
</feature>
<reference evidence="3" key="1">
    <citation type="journal article" date="2019" name="Int. J. Syst. Evol. Microbiol.">
        <title>The Global Catalogue of Microorganisms (GCM) 10K type strain sequencing project: providing services to taxonomists for standard genome sequencing and annotation.</title>
        <authorList>
            <consortium name="The Broad Institute Genomics Platform"/>
            <consortium name="The Broad Institute Genome Sequencing Center for Infectious Disease"/>
            <person name="Wu L."/>
            <person name="Ma J."/>
        </authorList>
    </citation>
    <scope>NUCLEOTIDE SEQUENCE [LARGE SCALE GENOMIC DNA]</scope>
    <source>
        <strain evidence="3">KCTC 42107</strain>
    </source>
</reference>
<keyword evidence="1" id="KW-1133">Transmembrane helix</keyword>
<evidence type="ECO:0000313" key="2">
    <source>
        <dbReference type="EMBL" id="MFD2601516.1"/>
    </source>
</evidence>
<proteinExistence type="predicted"/>
<feature type="transmembrane region" description="Helical" evidence="1">
    <location>
        <begin position="242"/>
        <end position="260"/>
    </location>
</feature>
<protein>
    <submittedName>
        <fullName evidence="2">DUF2975 domain-containing protein</fullName>
    </submittedName>
</protein>
<accession>A0ABW5NR02</accession>
<evidence type="ECO:0000256" key="1">
    <source>
        <dbReference type="SAM" id="Phobius"/>
    </source>
</evidence>
<sequence length="274" mass="31594">MKQKNRLASRLYIITTAIFIIAVLFSIHIIMCDIFVKPPSSLVSFPNHNYGYSVPVKIQLNQPGDSTITYHNADRSKSGQIGVTKHSDTETRQMFNNILKDTTYSKTLTIDSLTMHDGNKFINKEFDNIAFLKAEGYIILKPKDLKLTLLLATKNYLLLFTILFVLWSSSMFFRALTKDFSFSYAVSRRLWIVGNAILCYQVINWILCLIIQNYYEYIKVESLQPGIRNPIEMYKLYPDTEFNIGLIILSLALIVISRLLDYGNDLQEENELTI</sequence>
<dbReference type="Proteomes" id="UP001597480">
    <property type="component" value="Unassembled WGS sequence"/>
</dbReference>
<dbReference type="EMBL" id="JBHUMD010000007">
    <property type="protein sequence ID" value="MFD2601516.1"/>
    <property type="molecule type" value="Genomic_DNA"/>
</dbReference>
<keyword evidence="1" id="KW-0472">Membrane</keyword>
<dbReference type="Pfam" id="PF11188">
    <property type="entry name" value="DUF2975"/>
    <property type="match status" value="1"/>
</dbReference>
<feature type="transmembrane region" description="Helical" evidence="1">
    <location>
        <begin position="156"/>
        <end position="177"/>
    </location>
</feature>
<dbReference type="InterPro" id="IPR021354">
    <property type="entry name" value="DUF2975"/>
</dbReference>
<feature type="transmembrane region" description="Helical" evidence="1">
    <location>
        <begin position="189"/>
        <end position="215"/>
    </location>
</feature>
<name>A0ABW5NR02_9FLAO</name>
<evidence type="ECO:0000313" key="3">
    <source>
        <dbReference type="Proteomes" id="UP001597480"/>
    </source>
</evidence>
<organism evidence="2 3">
    <name type="scientific">Flavobacterium suzhouense</name>
    <dbReference type="NCBI Taxonomy" id="1529638"/>
    <lineage>
        <taxon>Bacteria</taxon>
        <taxon>Pseudomonadati</taxon>
        <taxon>Bacteroidota</taxon>
        <taxon>Flavobacteriia</taxon>
        <taxon>Flavobacteriales</taxon>
        <taxon>Flavobacteriaceae</taxon>
        <taxon>Flavobacterium</taxon>
    </lineage>
</organism>
<dbReference type="RefSeq" id="WP_379820085.1">
    <property type="nucleotide sequence ID" value="NZ_JBHUMD010000007.1"/>
</dbReference>
<gene>
    <name evidence="2" type="ORF">ACFSR3_05565</name>
</gene>
<keyword evidence="1" id="KW-0812">Transmembrane</keyword>